<gene>
    <name evidence="1" type="ORF">AEK19_MT1142</name>
</gene>
<geneLocation type="mitochondrion" evidence="1"/>
<sequence>MVNKTSEGLDLEGSKRALVDRAVGAWTCVKEEKESNSFHSSSLIPLSDFLNLFIESPINQTSWRRQATSQKG</sequence>
<organism evidence="1">
    <name type="scientific">Utricularia reniformis</name>
    <dbReference type="NCBI Taxonomy" id="192314"/>
    <lineage>
        <taxon>Eukaryota</taxon>
        <taxon>Viridiplantae</taxon>
        <taxon>Streptophyta</taxon>
        <taxon>Embryophyta</taxon>
        <taxon>Tracheophyta</taxon>
        <taxon>Spermatophyta</taxon>
        <taxon>Magnoliopsida</taxon>
        <taxon>eudicotyledons</taxon>
        <taxon>Gunneridae</taxon>
        <taxon>Pentapetalae</taxon>
        <taxon>asterids</taxon>
        <taxon>lamiids</taxon>
        <taxon>Lamiales</taxon>
        <taxon>Lentibulariaceae</taxon>
        <taxon>Utricularia</taxon>
    </lineage>
</organism>
<dbReference type="EMBL" id="KY774314">
    <property type="protein sequence ID" value="ART30352.1"/>
    <property type="molecule type" value="Genomic_DNA"/>
</dbReference>
<keyword evidence="1" id="KW-0496">Mitochondrion</keyword>
<protein>
    <submittedName>
        <fullName evidence="1">Uncharacterized protein</fullName>
    </submittedName>
</protein>
<evidence type="ECO:0000313" key="1">
    <source>
        <dbReference type="EMBL" id="ART30352.1"/>
    </source>
</evidence>
<accession>A0A1Y0AYW4</accession>
<dbReference type="AlphaFoldDB" id="A0A1Y0AYW4"/>
<name>A0A1Y0AYW4_9LAMI</name>
<reference evidence="1" key="1">
    <citation type="submission" date="2017-03" db="EMBL/GenBank/DDBJ databases">
        <title>The mitochondrial genome of the carnivorous plant Utricularia reniformis (Lentibulariaceae): structure, comparative analysis and evolutionary landmarks.</title>
        <authorList>
            <person name="Silva S.R."/>
            <person name="Alvarenga D.O."/>
            <person name="Michael T.P."/>
            <person name="Miranda V.F.O."/>
            <person name="Varani A.M."/>
        </authorList>
    </citation>
    <scope>NUCLEOTIDE SEQUENCE</scope>
</reference>
<proteinExistence type="predicted"/>